<dbReference type="AlphaFoldDB" id="L7CB92"/>
<name>L7CB92_RHOBT</name>
<comment type="caution">
    <text evidence="1">The sequence shown here is derived from an EMBL/GenBank/DDBJ whole genome shotgun (WGS) entry which is preliminary data.</text>
</comment>
<evidence type="ECO:0000313" key="1">
    <source>
        <dbReference type="EMBL" id="ELP31095.1"/>
    </source>
</evidence>
<accession>L7CB92</accession>
<dbReference type="Proteomes" id="UP000010959">
    <property type="component" value="Unassembled WGS sequence"/>
</dbReference>
<evidence type="ECO:0000313" key="2">
    <source>
        <dbReference type="Proteomes" id="UP000010959"/>
    </source>
</evidence>
<dbReference type="EMBL" id="AMWG01000132">
    <property type="protein sequence ID" value="ELP31095.1"/>
    <property type="molecule type" value="Genomic_DNA"/>
</dbReference>
<proteinExistence type="predicted"/>
<protein>
    <submittedName>
        <fullName evidence="1">Uncharacterized protein</fullName>
    </submittedName>
</protein>
<gene>
    <name evidence="1" type="ORF">RBSWK_04833</name>
</gene>
<organism evidence="1 2">
    <name type="scientific">Rhodopirellula baltica SWK14</name>
    <dbReference type="NCBI Taxonomy" id="993516"/>
    <lineage>
        <taxon>Bacteria</taxon>
        <taxon>Pseudomonadati</taxon>
        <taxon>Planctomycetota</taxon>
        <taxon>Planctomycetia</taxon>
        <taxon>Pirellulales</taxon>
        <taxon>Pirellulaceae</taxon>
        <taxon>Rhodopirellula</taxon>
    </lineage>
</organism>
<reference evidence="1 2" key="1">
    <citation type="journal article" date="2013" name="Mar. Genomics">
        <title>Expression of sulfatases in Rhodopirellula baltica and the diversity of sulfatases in the genus Rhodopirellula.</title>
        <authorList>
            <person name="Wegner C.E."/>
            <person name="Richter-Heitmann T."/>
            <person name="Klindworth A."/>
            <person name="Klockow C."/>
            <person name="Richter M."/>
            <person name="Achstetter T."/>
            <person name="Glockner F.O."/>
            <person name="Harder J."/>
        </authorList>
    </citation>
    <scope>NUCLEOTIDE SEQUENCE [LARGE SCALE GENOMIC DNA]</scope>
    <source>
        <strain evidence="1 2">SWK14</strain>
    </source>
</reference>
<sequence>MEGVPFFRFRFSADFPMAYLSRNFVSGEVERRRSGVREGEGQTWETARTALPGILAERSHSAPP</sequence>